<dbReference type="EMBL" id="OB664089">
    <property type="protein sequence ID" value="CAD7231986.1"/>
    <property type="molecule type" value="Genomic_DNA"/>
</dbReference>
<keyword evidence="1" id="KW-0677">Repeat</keyword>
<dbReference type="SUPFAM" id="SSF48403">
    <property type="entry name" value="Ankyrin repeat"/>
    <property type="match status" value="1"/>
</dbReference>
<dbReference type="InterPro" id="IPR002110">
    <property type="entry name" value="Ankyrin_rpt"/>
</dbReference>
<dbReference type="GO" id="GO:0005524">
    <property type="term" value="F:ATP binding"/>
    <property type="evidence" value="ECO:0007669"/>
    <property type="project" value="UniProtKB-UniRule"/>
</dbReference>
<evidence type="ECO:0000313" key="3">
    <source>
        <dbReference type="EMBL" id="CAD7231986.1"/>
    </source>
</evidence>
<organism evidence="3">
    <name type="scientific">Cyprideis torosa</name>
    <dbReference type="NCBI Taxonomy" id="163714"/>
    <lineage>
        <taxon>Eukaryota</taxon>
        <taxon>Metazoa</taxon>
        <taxon>Ecdysozoa</taxon>
        <taxon>Arthropoda</taxon>
        <taxon>Crustacea</taxon>
        <taxon>Oligostraca</taxon>
        <taxon>Ostracoda</taxon>
        <taxon>Podocopa</taxon>
        <taxon>Podocopida</taxon>
        <taxon>Cytherocopina</taxon>
        <taxon>Cytheroidea</taxon>
        <taxon>Cytherideidae</taxon>
        <taxon>Cyprideis</taxon>
    </lineage>
</organism>
<dbReference type="PANTHER" id="PTHR24180:SF45">
    <property type="entry name" value="POLY [ADP-RIBOSE] POLYMERASE TANKYRASE"/>
    <property type="match status" value="1"/>
</dbReference>
<dbReference type="InterPro" id="IPR017441">
    <property type="entry name" value="Protein_kinase_ATP_BS"/>
</dbReference>
<evidence type="ECO:0000256" key="2">
    <source>
        <dbReference type="ARBA" id="ARBA00023043"/>
    </source>
</evidence>
<dbReference type="InterPro" id="IPR000719">
    <property type="entry name" value="Prot_kinase_dom"/>
</dbReference>
<feature type="non-terminal residue" evidence="3">
    <location>
        <position position="405"/>
    </location>
</feature>
<protein>
    <submittedName>
        <fullName evidence="3">Uncharacterized protein</fullName>
    </submittedName>
</protein>
<evidence type="ECO:0000256" key="1">
    <source>
        <dbReference type="ARBA" id="ARBA00022737"/>
    </source>
</evidence>
<dbReference type="Pfam" id="PF00023">
    <property type="entry name" value="Ank"/>
    <property type="match status" value="1"/>
</dbReference>
<accession>A0A7R8ZRU2</accession>
<proteinExistence type="predicted"/>
<dbReference type="PRINTS" id="PR01415">
    <property type="entry name" value="ANKYRIN"/>
</dbReference>
<dbReference type="PROSITE" id="PS50011">
    <property type="entry name" value="PROTEIN_KINASE_DOM"/>
    <property type="match status" value="1"/>
</dbReference>
<dbReference type="InterPro" id="IPR036770">
    <property type="entry name" value="Ankyrin_rpt-contain_sf"/>
</dbReference>
<dbReference type="PANTHER" id="PTHR24180">
    <property type="entry name" value="CYCLIN-DEPENDENT KINASE INHIBITOR 2C-RELATED"/>
    <property type="match status" value="1"/>
</dbReference>
<sequence>MFKSSSCPDFCNVGQKQETDPLPVFSLTCDPGSSDVVLQTGDEDPVLLPLVSRGHFDLNCHECLTYRLYTFPPEILFLLLPDPDRSRLVTRPTIDLQDILDSIPESWRSAVSMHLQPPSTTTFDQGKVEERLTYVHYEDVIYEDEEVTYVQYEKEQIITSRTSLHWLHVFTLLPGYHPVVKLLLAQKADPNSTDEVLKQTPLHMAKTSETVEVLIDNKADVNAKDRWGQTPLHFAAKHNRHSIAKVLLDNGADPNIPDVFEQTPLHLATSKQNEEVIKCLVANGARLDVKNKKGKTALDIARAKGFAHIAYHFPGHLQNGRFERDFEVVKDGILGEGSFGRVFKAKMRGTDDVYAIKEIPFPPEDAKKTLREVRVVMGLSGECENILTHHDAWLEDRRPSDGVNQ</sequence>
<dbReference type="GO" id="GO:0004672">
    <property type="term" value="F:protein kinase activity"/>
    <property type="evidence" value="ECO:0007669"/>
    <property type="project" value="InterPro"/>
</dbReference>
<dbReference type="Gene3D" id="3.30.200.20">
    <property type="entry name" value="Phosphorylase Kinase, domain 1"/>
    <property type="match status" value="1"/>
</dbReference>
<dbReference type="SMART" id="SM00248">
    <property type="entry name" value="ANK"/>
    <property type="match status" value="4"/>
</dbReference>
<name>A0A7R8ZRU2_9CRUS</name>
<dbReference type="PROSITE" id="PS50088">
    <property type="entry name" value="ANK_REPEAT"/>
    <property type="match status" value="2"/>
</dbReference>
<dbReference type="PROSITE" id="PS50297">
    <property type="entry name" value="ANK_REP_REGION"/>
    <property type="match status" value="2"/>
</dbReference>
<dbReference type="Gene3D" id="1.25.40.20">
    <property type="entry name" value="Ankyrin repeat-containing domain"/>
    <property type="match status" value="2"/>
</dbReference>
<dbReference type="AlphaFoldDB" id="A0A7R8ZRU2"/>
<gene>
    <name evidence="3" type="ORF">CTOB1V02_LOCUS9827</name>
</gene>
<keyword evidence="2" id="KW-0040">ANK repeat</keyword>
<dbReference type="InterPro" id="IPR011009">
    <property type="entry name" value="Kinase-like_dom_sf"/>
</dbReference>
<dbReference type="InterPro" id="IPR051637">
    <property type="entry name" value="Ank_repeat_dom-contain_49"/>
</dbReference>
<dbReference type="OrthoDB" id="10254927at2759"/>
<dbReference type="PROSITE" id="PS00107">
    <property type="entry name" value="PROTEIN_KINASE_ATP"/>
    <property type="match status" value="1"/>
</dbReference>
<reference evidence="3" key="1">
    <citation type="submission" date="2020-11" db="EMBL/GenBank/DDBJ databases">
        <authorList>
            <person name="Tran Van P."/>
        </authorList>
    </citation>
    <scope>NUCLEOTIDE SEQUENCE</scope>
</reference>
<dbReference type="SUPFAM" id="SSF56112">
    <property type="entry name" value="Protein kinase-like (PK-like)"/>
    <property type="match status" value="1"/>
</dbReference>
<dbReference type="Pfam" id="PF12796">
    <property type="entry name" value="Ank_2"/>
    <property type="match status" value="1"/>
</dbReference>